<dbReference type="InterPro" id="IPR048256">
    <property type="entry name" value="Tektin-like"/>
</dbReference>
<reference evidence="5" key="1">
    <citation type="submission" date="2022-01" db="EMBL/GenBank/DDBJ databases">
        <authorList>
            <person name="King R."/>
        </authorList>
    </citation>
    <scope>NUCLEOTIDE SEQUENCE</scope>
</reference>
<dbReference type="EMBL" id="OU898279">
    <property type="protein sequence ID" value="CAG9833866.1"/>
    <property type="molecule type" value="Genomic_DNA"/>
</dbReference>
<accession>A0A9N9SXB3</accession>
<dbReference type="PANTHER" id="PTHR19960:SF7">
    <property type="entry name" value="TEKTIN"/>
    <property type="match status" value="1"/>
</dbReference>
<keyword evidence="3" id="KW-0969">Cilium</keyword>
<dbReference type="Proteomes" id="UP001153709">
    <property type="component" value="Chromosome 4"/>
</dbReference>
<dbReference type="InterPro" id="IPR000435">
    <property type="entry name" value="Tektins"/>
</dbReference>
<organism evidence="5 6">
    <name type="scientific">Diabrotica balteata</name>
    <name type="common">Banded cucumber beetle</name>
    <dbReference type="NCBI Taxonomy" id="107213"/>
    <lineage>
        <taxon>Eukaryota</taxon>
        <taxon>Metazoa</taxon>
        <taxon>Ecdysozoa</taxon>
        <taxon>Arthropoda</taxon>
        <taxon>Hexapoda</taxon>
        <taxon>Insecta</taxon>
        <taxon>Pterygota</taxon>
        <taxon>Neoptera</taxon>
        <taxon>Endopterygota</taxon>
        <taxon>Coleoptera</taxon>
        <taxon>Polyphaga</taxon>
        <taxon>Cucujiformia</taxon>
        <taxon>Chrysomeloidea</taxon>
        <taxon>Chrysomelidae</taxon>
        <taxon>Galerucinae</taxon>
        <taxon>Diabroticina</taxon>
        <taxon>Diabroticites</taxon>
        <taxon>Diabrotica</taxon>
    </lineage>
</organism>
<evidence type="ECO:0000256" key="1">
    <source>
        <dbReference type="ARBA" id="ARBA00007209"/>
    </source>
</evidence>
<keyword evidence="3" id="KW-0966">Cell projection</keyword>
<dbReference type="PANTHER" id="PTHR19960">
    <property type="entry name" value="TEKTIN"/>
    <property type="match status" value="1"/>
</dbReference>
<protein>
    <recommendedName>
        <fullName evidence="3">Tektin</fullName>
    </recommendedName>
</protein>
<evidence type="ECO:0000313" key="6">
    <source>
        <dbReference type="Proteomes" id="UP001153709"/>
    </source>
</evidence>
<dbReference type="GO" id="GO:0015630">
    <property type="term" value="C:microtubule cytoskeleton"/>
    <property type="evidence" value="ECO:0007669"/>
    <property type="project" value="UniProtKB-UniRule"/>
</dbReference>
<keyword evidence="6" id="KW-1185">Reference proteome</keyword>
<evidence type="ECO:0000313" key="5">
    <source>
        <dbReference type="EMBL" id="CAG9833866.1"/>
    </source>
</evidence>
<keyword evidence="3" id="KW-0282">Flagellum</keyword>
<keyword evidence="2" id="KW-0963">Cytoplasm</keyword>
<name>A0A9N9SXB3_DIABA</name>
<comment type="similarity">
    <text evidence="1 3">Belongs to the tektin family.</text>
</comment>
<sequence>MREEMEEVLKEMRDLEVALLTKTDALKLAETRLENRLYRAGVELCCDEPEKGLKEEVLQLRQTRKDLQDKIDCATATYNALEEQKVRIDKNLDDKCKGLMTDIRSLGMRIRLRTGEFGGSATSNDRYIQLTRMEEIPPS</sequence>
<dbReference type="OrthoDB" id="440745at2759"/>
<comment type="subcellular location">
    <subcellularLocation>
        <location evidence="3">Cytoplasm</location>
        <location evidence="3">Cytoskeleton</location>
        <location evidence="3">Cilium axoneme</location>
    </subcellularLocation>
</comment>
<dbReference type="GO" id="GO:0005930">
    <property type="term" value="C:axoneme"/>
    <property type="evidence" value="ECO:0007669"/>
    <property type="project" value="UniProtKB-SubCell"/>
</dbReference>
<dbReference type="Pfam" id="PF03148">
    <property type="entry name" value="Tektin"/>
    <property type="match status" value="1"/>
</dbReference>
<feature type="coiled-coil region" evidence="4">
    <location>
        <begin position="50"/>
        <end position="91"/>
    </location>
</feature>
<dbReference type="AlphaFoldDB" id="A0A9N9SXB3"/>
<gene>
    <name evidence="5" type="ORF">DIABBA_LOCUS7231</name>
</gene>
<keyword evidence="4" id="KW-0175">Coiled coil</keyword>
<dbReference type="GO" id="GO:0060294">
    <property type="term" value="P:cilium movement involved in cell motility"/>
    <property type="evidence" value="ECO:0007669"/>
    <property type="project" value="UniProtKB-UniRule"/>
</dbReference>
<evidence type="ECO:0000256" key="4">
    <source>
        <dbReference type="SAM" id="Coils"/>
    </source>
</evidence>
<evidence type="ECO:0000256" key="3">
    <source>
        <dbReference type="RuleBase" id="RU367040"/>
    </source>
</evidence>
<dbReference type="GO" id="GO:0005634">
    <property type="term" value="C:nucleus"/>
    <property type="evidence" value="ECO:0007669"/>
    <property type="project" value="TreeGrafter"/>
</dbReference>
<proteinExistence type="inferred from homology"/>
<dbReference type="GO" id="GO:0060271">
    <property type="term" value="P:cilium assembly"/>
    <property type="evidence" value="ECO:0007669"/>
    <property type="project" value="UniProtKB-UniRule"/>
</dbReference>
<evidence type="ECO:0000256" key="2">
    <source>
        <dbReference type="ARBA" id="ARBA00022490"/>
    </source>
</evidence>